<protein>
    <submittedName>
        <fullName evidence="4">Surfactin synthase thioesterase subunit</fullName>
    </submittedName>
</protein>
<evidence type="ECO:0000313" key="4">
    <source>
        <dbReference type="EMBL" id="ROP31256.1"/>
    </source>
</evidence>
<keyword evidence="2" id="KW-0378">Hydrolase</keyword>
<dbReference type="AlphaFoldDB" id="A0A3N1GMB6"/>
<dbReference type="PANTHER" id="PTHR11487:SF0">
    <property type="entry name" value="S-ACYL FATTY ACID SYNTHASE THIOESTERASE, MEDIUM CHAIN"/>
    <property type="match status" value="1"/>
</dbReference>
<evidence type="ECO:0000256" key="1">
    <source>
        <dbReference type="ARBA" id="ARBA00007169"/>
    </source>
</evidence>
<proteinExistence type="inferred from homology"/>
<comment type="similarity">
    <text evidence="1">Belongs to the thioesterase family.</text>
</comment>
<name>A0A3N1GMB6_9ACTN</name>
<dbReference type="SUPFAM" id="SSF53474">
    <property type="entry name" value="alpha/beta-Hydrolases"/>
    <property type="match status" value="1"/>
</dbReference>
<dbReference type="EMBL" id="RJKL01000001">
    <property type="protein sequence ID" value="ROP31256.1"/>
    <property type="molecule type" value="Genomic_DNA"/>
</dbReference>
<evidence type="ECO:0000313" key="5">
    <source>
        <dbReference type="Proteomes" id="UP000271683"/>
    </source>
</evidence>
<dbReference type="InterPro" id="IPR012223">
    <property type="entry name" value="TEII"/>
</dbReference>
<evidence type="ECO:0000256" key="2">
    <source>
        <dbReference type="ARBA" id="ARBA00022801"/>
    </source>
</evidence>
<dbReference type="Gene3D" id="3.40.50.1820">
    <property type="entry name" value="alpha/beta hydrolase"/>
    <property type="match status" value="1"/>
</dbReference>
<dbReference type="InterPro" id="IPR029058">
    <property type="entry name" value="AB_hydrolase_fold"/>
</dbReference>
<dbReference type="InterPro" id="IPR020802">
    <property type="entry name" value="TesA-like"/>
</dbReference>
<dbReference type="PANTHER" id="PTHR11487">
    <property type="entry name" value="THIOESTERASE"/>
    <property type="match status" value="1"/>
</dbReference>
<accession>A0A3N1GMB6</accession>
<dbReference type="Pfam" id="PF00975">
    <property type="entry name" value="Thioesterase"/>
    <property type="match status" value="1"/>
</dbReference>
<dbReference type="SMART" id="SM00824">
    <property type="entry name" value="PKS_TE"/>
    <property type="match status" value="1"/>
</dbReference>
<dbReference type="InterPro" id="IPR001031">
    <property type="entry name" value="Thioesterase"/>
</dbReference>
<feature type="domain" description="Thioesterase TesA-like" evidence="3">
    <location>
        <begin position="25"/>
        <end position="250"/>
    </location>
</feature>
<reference evidence="4 5" key="1">
    <citation type="submission" date="2018-11" db="EMBL/GenBank/DDBJ databases">
        <title>Sequencing the genomes of 1000 actinobacteria strains.</title>
        <authorList>
            <person name="Klenk H.-P."/>
        </authorList>
    </citation>
    <scope>NUCLEOTIDE SEQUENCE [LARGE SCALE GENOMIC DNA]</scope>
    <source>
        <strain evidence="4 5">DSM 43634</strain>
    </source>
</reference>
<gene>
    <name evidence="4" type="ORF">EDD30_4151</name>
</gene>
<dbReference type="GO" id="GO:0008610">
    <property type="term" value="P:lipid biosynthetic process"/>
    <property type="evidence" value="ECO:0007669"/>
    <property type="project" value="TreeGrafter"/>
</dbReference>
<evidence type="ECO:0000259" key="3">
    <source>
        <dbReference type="SMART" id="SM00824"/>
    </source>
</evidence>
<organism evidence="4 5">
    <name type="scientific">Couchioplanes caeruleus</name>
    <dbReference type="NCBI Taxonomy" id="56438"/>
    <lineage>
        <taxon>Bacteria</taxon>
        <taxon>Bacillati</taxon>
        <taxon>Actinomycetota</taxon>
        <taxon>Actinomycetes</taxon>
        <taxon>Micromonosporales</taxon>
        <taxon>Micromonosporaceae</taxon>
        <taxon>Couchioplanes</taxon>
    </lineage>
</organism>
<sequence length="255" mass="27274">MGSEAPGSLWLAAPMRAANVRARLIAVPSAGGTPSMYRSLADRLAPDVEVWAVQLPGRERRFGEPVPESLAEIVPALATAIGDTIEPPFAILGHSMGALIAYEVARRLCDLGEPPPQRLLVSAFPAPHLPLWSAQAPRHTLPDEELLRWLAAAGGMPAEALADRELMALLLPSIRGDLRACESYAYRPAPPLPMPVTAFAGSDDALVPVEHVAAWDRHTDGDFDLNVLPGGHFYLHTAEHALASRVRDVLAPGIP</sequence>
<dbReference type="Proteomes" id="UP000271683">
    <property type="component" value="Unassembled WGS sequence"/>
</dbReference>
<comment type="caution">
    <text evidence="4">The sequence shown here is derived from an EMBL/GenBank/DDBJ whole genome shotgun (WGS) entry which is preliminary data.</text>
</comment>
<dbReference type="GO" id="GO:0016787">
    <property type="term" value="F:hydrolase activity"/>
    <property type="evidence" value="ECO:0007669"/>
    <property type="project" value="UniProtKB-KW"/>
</dbReference>